<organism evidence="1 2">
    <name type="scientific">Drosophila madeirensis</name>
    <name type="common">Fruit fly</name>
    <dbReference type="NCBI Taxonomy" id="30013"/>
    <lineage>
        <taxon>Eukaryota</taxon>
        <taxon>Metazoa</taxon>
        <taxon>Ecdysozoa</taxon>
        <taxon>Arthropoda</taxon>
        <taxon>Hexapoda</taxon>
        <taxon>Insecta</taxon>
        <taxon>Pterygota</taxon>
        <taxon>Neoptera</taxon>
        <taxon>Endopterygota</taxon>
        <taxon>Diptera</taxon>
        <taxon>Brachycera</taxon>
        <taxon>Muscomorpha</taxon>
        <taxon>Ephydroidea</taxon>
        <taxon>Drosophilidae</taxon>
        <taxon>Drosophila</taxon>
        <taxon>Sophophora</taxon>
    </lineage>
</organism>
<name>A0AAU9FTW4_DROMD</name>
<evidence type="ECO:0000313" key="2">
    <source>
        <dbReference type="Proteomes" id="UP001500889"/>
    </source>
</evidence>
<keyword evidence="2" id="KW-1185">Reference proteome</keyword>
<accession>A0AAU9FTW4</accession>
<protein>
    <recommendedName>
        <fullName evidence="3">Secreted protein</fullName>
    </recommendedName>
</protein>
<dbReference type="EMBL" id="AP029265">
    <property type="protein sequence ID" value="BFF99060.1"/>
    <property type="molecule type" value="Genomic_DNA"/>
</dbReference>
<dbReference type="AlphaFoldDB" id="A0AAU9FTW4"/>
<gene>
    <name evidence="1" type="ORF">DMAD_07056</name>
</gene>
<dbReference type="Proteomes" id="UP001500889">
    <property type="component" value="Chromosome J"/>
</dbReference>
<reference evidence="1 2" key="1">
    <citation type="submission" date="2024-02" db="EMBL/GenBank/DDBJ databases">
        <title>A chromosome-level genome assembly of Drosophila madeirensis, a fruit fly species endemic to Madeira island.</title>
        <authorList>
            <person name="Tomihara K."/>
            <person name="Llopart A."/>
            <person name="Yamamoto D."/>
        </authorList>
    </citation>
    <scope>NUCLEOTIDE SEQUENCE [LARGE SCALE GENOMIC DNA]</scope>
    <source>
        <strain evidence="1 2">RF1</strain>
    </source>
</reference>
<proteinExistence type="predicted"/>
<evidence type="ECO:0000313" key="1">
    <source>
        <dbReference type="EMBL" id="BFF99060.1"/>
    </source>
</evidence>
<evidence type="ECO:0008006" key="3">
    <source>
        <dbReference type="Google" id="ProtNLM"/>
    </source>
</evidence>
<sequence>MVVVVLVAESRVPVWQCGRGRRARVTAAKLCGFIVDRMNAFKQTIAAWGAATTVQRTLPLPLAIVCCRSSNSTGACHRFS</sequence>